<keyword evidence="2" id="KW-0812">Transmembrane</keyword>
<comment type="caution">
    <text evidence="3">The sequence shown here is derived from an EMBL/GenBank/DDBJ whole genome shotgun (WGS) entry which is preliminary data.</text>
</comment>
<evidence type="ECO:0000313" key="3">
    <source>
        <dbReference type="EMBL" id="MBE7524974.1"/>
    </source>
</evidence>
<reference evidence="3" key="1">
    <citation type="submission" date="2020-05" db="EMBL/GenBank/DDBJ databases">
        <title>High-Quality Genomes of Partial-Nitritation/Anammox System by Hierarchical Clustering Based Hybrid Assembly.</title>
        <authorList>
            <person name="Liu L."/>
            <person name="Wang Y."/>
            <person name="Che Y."/>
            <person name="Chen Y."/>
            <person name="Xia Y."/>
            <person name="Luo R."/>
            <person name="Cheng S.H."/>
            <person name="Zheng C."/>
            <person name="Zhang T."/>
        </authorList>
    </citation>
    <scope>NUCLEOTIDE SEQUENCE</scope>
    <source>
        <strain evidence="3">H1_PAT1</strain>
    </source>
</reference>
<dbReference type="Proteomes" id="UP000710385">
    <property type="component" value="Unassembled WGS sequence"/>
</dbReference>
<sequence>MITLDSTRDLLYLVLAIGVIWIAAMLTWLLFEVALLLRNANRFVGDVRRKVSRIEDALTSMRGKLESSAGYLGILAKGGKSLAKYLEHRRSDWMDEDEEEDETPRRRRSSRRR</sequence>
<evidence type="ECO:0008006" key="5">
    <source>
        <dbReference type="Google" id="ProtNLM"/>
    </source>
</evidence>
<proteinExistence type="predicted"/>
<feature type="transmembrane region" description="Helical" evidence="2">
    <location>
        <begin position="12"/>
        <end position="37"/>
    </location>
</feature>
<dbReference type="AlphaFoldDB" id="A0A928TPV2"/>
<keyword evidence="2" id="KW-0472">Membrane</keyword>
<evidence type="ECO:0000256" key="2">
    <source>
        <dbReference type="SAM" id="Phobius"/>
    </source>
</evidence>
<protein>
    <recommendedName>
        <fullName evidence="5">DUF948 domain-containing protein</fullName>
    </recommendedName>
</protein>
<gene>
    <name evidence="3" type="ORF">HS096_01065</name>
</gene>
<accession>A0A928TPV2</accession>
<keyword evidence="2" id="KW-1133">Transmembrane helix</keyword>
<organism evidence="3 4">
    <name type="scientific">candidate division WWE3 bacterium</name>
    <dbReference type="NCBI Taxonomy" id="2053526"/>
    <lineage>
        <taxon>Bacteria</taxon>
        <taxon>Katanobacteria</taxon>
    </lineage>
</organism>
<evidence type="ECO:0000313" key="4">
    <source>
        <dbReference type="Proteomes" id="UP000710385"/>
    </source>
</evidence>
<name>A0A928TPV2_UNCKA</name>
<dbReference type="EMBL" id="JABTTY010000001">
    <property type="protein sequence ID" value="MBE7524974.1"/>
    <property type="molecule type" value="Genomic_DNA"/>
</dbReference>
<evidence type="ECO:0000256" key="1">
    <source>
        <dbReference type="SAM" id="MobiDB-lite"/>
    </source>
</evidence>
<feature type="region of interest" description="Disordered" evidence="1">
    <location>
        <begin position="92"/>
        <end position="113"/>
    </location>
</feature>